<dbReference type="Proteomes" id="UP000706525">
    <property type="component" value="Unassembled WGS sequence"/>
</dbReference>
<keyword evidence="3" id="KW-1185">Reference proteome</keyword>
<evidence type="ECO:0000313" key="2">
    <source>
        <dbReference type="EMBL" id="CAG9180102.1"/>
    </source>
</evidence>
<reference evidence="2 3" key="1">
    <citation type="submission" date="2021-08" db="EMBL/GenBank/DDBJ databases">
        <authorList>
            <person name="Peeters C."/>
        </authorList>
    </citation>
    <scope>NUCLEOTIDE SEQUENCE [LARGE SCALE GENOMIC DNA]</scope>
    <source>
        <strain evidence="2 3">LMG 32289</strain>
    </source>
</reference>
<evidence type="ECO:0000313" key="3">
    <source>
        <dbReference type="Proteomes" id="UP000706525"/>
    </source>
</evidence>
<evidence type="ECO:0000256" key="1">
    <source>
        <dbReference type="SAM" id="MobiDB-lite"/>
    </source>
</evidence>
<dbReference type="EMBL" id="CAJZAG010000009">
    <property type="protein sequence ID" value="CAG9180102.1"/>
    <property type="molecule type" value="Genomic_DNA"/>
</dbReference>
<dbReference type="RefSeq" id="WP_377742632.1">
    <property type="nucleotide sequence ID" value="NZ_CAJZAG010000009.1"/>
</dbReference>
<name>A0ABM8XIW6_9BURK</name>
<comment type="caution">
    <text evidence="2">The sequence shown here is derived from an EMBL/GenBank/DDBJ whole genome shotgun (WGS) entry which is preliminary data.</text>
</comment>
<feature type="region of interest" description="Disordered" evidence="1">
    <location>
        <begin position="84"/>
        <end position="103"/>
    </location>
</feature>
<gene>
    <name evidence="2" type="ORF">LMG32289_04504</name>
</gene>
<accession>A0ABM8XIW6</accession>
<proteinExistence type="predicted"/>
<protein>
    <submittedName>
        <fullName evidence="2">Uncharacterized protein</fullName>
    </submittedName>
</protein>
<sequence>MTISHSHTVTNIDMEVCHTFSVWSVRRATMRFLHASCSRAPEHQHQNIVRGLLALRHPNAAWKSIIGSSSDRCTAHHPALIKTARDSSESAPVPNHFQPHSQDGIRRIDDALGRVRGQHLNQNNAFTVSIYPIQQEPGVWFANYTISEYRNGAERVVANVSMRHATHASEAVAKKAARHAGEQAAARFRLRTR</sequence>
<organism evidence="2 3">
    <name type="scientific">Cupriavidus pampae</name>
    <dbReference type="NCBI Taxonomy" id="659251"/>
    <lineage>
        <taxon>Bacteria</taxon>
        <taxon>Pseudomonadati</taxon>
        <taxon>Pseudomonadota</taxon>
        <taxon>Betaproteobacteria</taxon>
        <taxon>Burkholderiales</taxon>
        <taxon>Burkholderiaceae</taxon>
        <taxon>Cupriavidus</taxon>
    </lineage>
</organism>